<evidence type="ECO:0000256" key="1">
    <source>
        <dbReference type="SAM" id="MobiDB-lite"/>
    </source>
</evidence>
<dbReference type="AlphaFoldDB" id="A0AAD5R267"/>
<feature type="region of interest" description="Disordered" evidence="1">
    <location>
        <begin position="1"/>
        <end position="55"/>
    </location>
</feature>
<organism evidence="2 3">
    <name type="scientific">Parelaphostrongylus tenuis</name>
    <name type="common">Meningeal worm</name>
    <dbReference type="NCBI Taxonomy" id="148309"/>
    <lineage>
        <taxon>Eukaryota</taxon>
        <taxon>Metazoa</taxon>
        <taxon>Ecdysozoa</taxon>
        <taxon>Nematoda</taxon>
        <taxon>Chromadorea</taxon>
        <taxon>Rhabditida</taxon>
        <taxon>Rhabditina</taxon>
        <taxon>Rhabditomorpha</taxon>
        <taxon>Strongyloidea</taxon>
        <taxon>Metastrongylidae</taxon>
        <taxon>Parelaphostrongylus</taxon>
    </lineage>
</organism>
<comment type="caution">
    <text evidence="2">The sequence shown here is derived from an EMBL/GenBank/DDBJ whole genome shotgun (WGS) entry which is preliminary data.</text>
</comment>
<dbReference type="EMBL" id="JAHQIW010006023">
    <property type="protein sequence ID" value="KAJ1367859.1"/>
    <property type="molecule type" value="Genomic_DNA"/>
</dbReference>
<accession>A0AAD5R267</accession>
<protein>
    <submittedName>
        <fullName evidence="2">Uncharacterized protein</fullName>
    </submittedName>
</protein>
<proteinExistence type="predicted"/>
<name>A0AAD5R267_PARTN</name>
<reference evidence="2" key="1">
    <citation type="submission" date="2021-06" db="EMBL/GenBank/DDBJ databases">
        <title>Parelaphostrongylus tenuis whole genome reference sequence.</title>
        <authorList>
            <person name="Garwood T.J."/>
            <person name="Larsen P.A."/>
            <person name="Fountain-Jones N.M."/>
            <person name="Garbe J.R."/>
            <person name="Macchietto M.G."/>
            <person name="Kania S.A."/>
            <person name="Gerhold R.W."/>
            <person name="Richards J.E."/>
            <person name="Wolf T.M."/>
        </authorList>
    </citation>
    <scope>NUCLEOTIDE SEQUENCE</scope>
    <source>
        <strain evidence="2">MNPRO001-30</strain>
        <tissue evidence="2">Meninges</tissue>
    </source>
</reference>
<evidence type="ECO:0000313" key="3">
    <source>
        <dbReference type="Proteomes" id="UP001196413"/>
    </source>
</evidence>
<evidence type="ECO:0000313" key="2">
    <source>
        <dbReference type="EMBL" id="KAJ1367859.1"/>
    </source>
</evidence>
<sequence>MAQRPWKGNGIAEVRGPQAKNGPNGEGGTQLPPNPTVSSIARHHPNGLLTSPGAPHIKSLSVRYCSLYTIS</sequence>
<dbReference type="Proteomes" id="UP001196413">
    <property type="component" value="Unassembled WGS sequence"/>
</dbReference>
<keyword evidence="3" id="KW-1185">Reference proteome</keyword>
<gene>
    <name evidence="2" type="ORF">KIN20_028867</name>
</gene>